<keyword evidence="4 10" id="KW-1003">Cell membrane</keyword>
<feature type="transmembrane region" description="Helical" evidence="11">
    <location>
        <begin position="26"/>
        <end position="44"/>
    </location>
</feature>
<dbReference type="RefSeq" id="WP_153447971.1">
    <property type="nucleotide sequence ID" value="NZ_CP045699.1"/>
</dbReference>
<keyword evidence="13" id="KW-1185">Reference proteome</keyword>
<name>A0A5Q0TFD2_9VIBR</name>
<dbReference type="Proteomes" id="UP000348942">
    <property type="component" value="Chromosome 1"/>
</dbReference>
<evidence type="ECO:0000256" key="9">
    <source>
        <dbReference type="ARBA" id="ARBA00023136"/>
    </source>
</evidence>
<protein>
    <recommendedName>
        <fullName evidence="10">Type II secretion system protein M</fullName>
        <shortName evidence="10">T2SS protein M</shortName>
    </recommendedName>
    <alternativeName>
        <fullName evidence="10">General secretion pathway protein M</fullName>
    </alternativeName>
</protein>
<dbReference type="PIRSF" id="PIRSF006291">
    <property type="entry name" value="GspM"/>
    <property type="match status" value="1"/>
</dbReference>
<dbReference type="InterPro" id="IPR023229">
    <property type="entry name" value="T2SS_M_periplasmic_sf"/>
</dbReference>
<dbReference type="GO" id="GO:0015628">
    <property type="term" value="P:protein secretion by the type II secretion system"/>
    <property type="evidence" value="ECO:0007669"/>
    <property type="project" value="InterPro"/>
</dbReference>
<sequence>MNEKITAYIAPLSAWWNGISLRERRLVLACSGLLILGFLYWGIFQPLSQRAEEAQLRLNGEKQLLSWVTNSANSIVELRATKGGGQSSQRSLPINQVIATTAPRFNIELIRMQPRDEMLQVWIQPLAFNQLINWVAELRDNYGLQVQFLDVNRGDKSGMVEVNRLQFTRG</sequence>
<dbReference type="Gene3D" id="3.30.1360.100">
    <property type="entry name" value="General secretion pathway protein M, EpsM"/>
    <property type="match status" value="1"/>
</dbReference>
<dbReference type="EMBL" id="CP045699">
    <property type="protein sequence ID" value="QGA65833.1"/>
    <property type="molecule type" value="Genomic_DNA"/>
</dbReference>
<evidence type="ECO:0000313" key="13">
    <source>
        <dbReference type="Proteomes" id="UP000348942"/>
    </source>
</evidence>
<proteinExistence type="inferred from homology"/>
<evidence type="ECO:0000256" key="3">
    <source>
        <dbReference type="ARBA" id="ARBA00022448"/>
    </source>
</evidence>
<dbReference type="Pfam" id="PF04612">
    <property type="entry name" value="T2SSM"/>
    <property type="match status" value="1"/>
</dbReference>
<gene>
    <name evidence="12" type="ORF">GFB47_10795</name>
</gene>
<keyword evidence="3 10" id="KW-0813">Transport</keyword>
<evidence type="ECO:0000256" key="5">
    <source>
        <dbReference type="ARBA" id="ARBA00022519"/>
    </source>
</evidence>
<dbReference type="SUPFAM" id="SSF103054">
    <property type="entry name" value="General secretion pathway protein M, EpsM"/>
    <property type="match status" value="1"/>
</dbReference>
<evidence type="ECO:0000256" key="6">
    <source>
        <dbReference type="ARBA" id="ARBA00022692"/>
    </source>
</evidence>
<comment type="subcellular location">
    <subcellularLocation>
        <location evidence="1">Cell inner membrane</location>
        <topology evidence="1">Single-pass membrane protein</topology>
    </subcellularLocation>
</comment>
<keyword evidence="9 10" id="KW-0472">Membrane</keyword>
<evidence type="ECO:0000256" key="11">
    <source>
        <dbReference type="SAM" id="Phobius"/>
    </source>
</evidence>
<comment type="function">
    <text evidence="10">Inner membrane component of the type II secretion system required for the energy-dependent secretion of extracellular factors such as proteases and toxins from the periplasm.</text>
</comment>
<dbReference type="InterPro" id="IPR007690">
    <property type="entry name" value="T2SS_GspM"/>
</dbReference>
<dbReference type="GO" id="GO:0015627">
    <property type="term" value="C:type II protein secretion system complex"/>
    <property type="evidence" value="ECO:0007669"/>
    <property type="project" value="InterPro"/>
</dbReference>
<keyword evidence="7 10" id="KW-0653">Protein transport</keyword>
<dbReference type="GO" id="GO:0005886">
    <property type="term" value="C:plasma membrane"/>
    <property type="evidence" value="ECO:0007669"/>
    <property type="project" value="UniProtKB-SubCell"/>
</dbReference>
<keyword evidence="5 10" id="KW-0997">Cell inner membrane</keyword>
<evidence type="ECO:0000256" key="8">
    <source>
        <dbReference type="ARBA" id="ARBA00022989"/>
    </source>
</evidence>
<evidence type="ECO:0000256" key="1">
    <source>
        <dbReference type="ARBA" id="ARBA00004377"/>
    </source>
</evidence>
<organism evidence="12 13">
    <name type="scientific">Vibrio algicola</name>
    <dbReference type="NCBI Taxonomy" id="2662262"/>
    <lineage>
        <taxon>Bacteria</taxon>
        <taxon>Pseudomonadati</taxon>
        <taxon>Pseudomonadota</taxon>
        <taxon>Gammaproteobacteria</taxon>
        <taxon>Vibrionales</taxon>
        <taxon>Vibrionaceae</taxon>
        <taxon>Vibrio</taxon>
    </lineage>
</organism>
<accession>A0A5Q0TFD2</accession>
<evidence type="ECO:0000256" key="2">
    <source>
        <dbReference type="ARBA" id="ARBA00010637"/>
    </source>
</evidence>
<evidence type="ECO:0000256" key="10">
    <source>
        <dbReference type="PIRNR" id="PIRNR006291"/>
    </source>
</evidence>
<keyword evidence="8 11" id="KW-1133">Transmembrane helix</keyword>
<reference evidence="12 13" key="1">
    <citation type="submission" date="2019-10" db="EMBL/GenBank/DDBJ databases">
        <title>Vibrio sp. nov., isolated from Coralline algae surface.</title>
        <authorList>
            <person name="Geng Y."/>
            <person name="Zhang X."/>
        </authorList>
    </citation>
    <scope>NUCLEOTIDE SEQUENCE [LARGE SCALE GENOMIC DNA]</scope>
    <source>
        <strain evidence="12 13">SM1977</strain>
    </source>
</reference>
<comment type="similarity">
    <text evidence="2 10">Belongs to the GSP M family.</text>
</comment>
<keyword evidence="6 11" id="KW-0812">Transmembrane</keyword>
<evidence type="ECO:0000256" key="7">
    <source>
        <dbReference type="ARBA" id="ARBA00022927"/>
    </source>
</evidence>
<evidence type="ECO:0000313" key="12">
    <source>
        <dbReference type="EMBL" id="QGA65833.1"/>
    </source>
</evidence>
<evidence type="ECO:0000256" key="4">
    <source>
        <dbReference type="ARBA" id="ARBA00022475"/>
    </source>
</evidence>
<dbReference type="AlphaFoldDB" id="A0A5Q0TFD2"/>